<evidence type="ECO:0000313" key="3">
    <source>
        <dbReference type="Proteomes" id="UP000270866"/>
    </source>
</evidence>
<dbReference type="AlphaFoldDB" id="A0A3L6N165"/>
<dbReference type="EMBL" id="MRCU01000010">
    <property type="protein sequence ID" value="RKK11052.1"/>
    <property type="molecule type" value="Genomic_DNA"/>
</dbReference>
<dbReference type="Proteomes" id="UP000270866">
    <property type="component" value="Unassembled WGS sequence"/>
</dbReference>
<proteinExistence type="predicted"/>
<evidence type="ECO:0000256" key="1">
    <source>
        <dbReference type="SAM" id="SignalP"/>
    </source>
</evidence>
<organism evidence="2 3">
    <name type="scientific">Fusarium oxysporum f. sp. cepae</name>
    <dbReference type="NCBI Taxonomy" id="396571"/>
    <lineage>
        <taxon>Eukaryota</taxon>
        <taxon>Fungi</taxon>
        <taxon>Dikarya</taxon>
        <taxon>Ascomycota</taxon>
        <taxon>Pezizomycotina</taxon>
        <taxon>Sordariomycetes</taxon>
        <taxon>Hypocreomycetidae</taxon>
        <taxon>Hypocreales</taxon>
        <taxon>Nectriaceae</taxon>
        <taxon>Fusarium</taxon>
        <taxon>Fusarium oxysporum species complex</taxon>
    </lineage>
</organism>
<evidence type="ECO:0000313" key="2">
    <source>
        <dbReference type="EMBL" id="RKK11052.1"/>
    </source>
</evidence>
<protein>
    <submittedName>
        <fullName evidence="2">Uncharacterized protein</fullName>
    </submittedName>
</protein>
<name>A0A3L6N165_FUSOX</name>
<feature type="chain" id="PRO_5018290610" evidence="1">
    <location>
        <begin position="19"/>
        <end position="94"/>
    </location>
</feature>
<keyword evidence="1" id="KW-0732">Signal</keyword>
<reference evidence="2 3" key="1">
    <citation type="journal article" date="2018" name="Sci. Rep.">
        <title>Characterisation of pathogen-specific regions and novel effector candidates in Fusarium oxysporum f. sp. cepae.</title>
        <authorList>
            <person name="Armitage A.D."/>
            <person name="Taylor A."/>
            <person name="Sobczyk M.K."/>
            <person name="Baxter L."/>
            <person name="Greenfield B.P."/>
            <person name="Bates H.J."/>
            <person name="Wilson F."/>
            <person name="Jackson A.C."/>
            <person name="Ott S."/>
            <person name="Harrison R.J."/>
            <person name="Clarkson J.P."/>
        </authorList>
    </citation>
    <scope>NUCLEOTIDE SEQUENCE [LARGE SCALE GENOMIC DNA]</scope>
    <source>
        <strain evidence="2 3">FoC_Fus2</strain>
    </source>
</reference>
<accession>A0A3L6N165</accession>
<sequence>MKITALTLLSIGVMSVSAAIIKVTPPPGQDMCFFKKLGVQPWHNCNQYNGGKDPWTDQDCDLACARVGMNEAGKFVHVSEYDGNNRCLIRCYFR</sequence>
<gene>
    <name evidence="2" type="ORF">BFJ65_g15044</name>
</gene>
<feature type="signal peptide" evidence="1">
    <location>
        <begin position="1"/>
        <end position="18"/>
    </location>
</feature>
<comment type="caution">
    <text evidence="2">The sequence shown here is derived from an EMBL/GenBank/DDBJ whole genome shotgun (WGS) entry which is preliminary data.</text>
</comment>